<evidence type="ECO:0000313" key="4">
    <source>
        <dbReference type="Proteomes" id="UP001501771"/>
    </source>
</evidence>
<dbReference type="EMBL" id="BAAAQR010000005">
    <property type="protein sequence ID" value="GAA2145348.1"/>
    <property type="molecule type" value="Genomic_DNA"/>
</dbReference>
<dbReference type="RefSeq" id="WP_344150899.1">
    <property type="nucleotide sequence ID" value="NZ_BAAAQR010000005.1"/>
</dbReference>
<comment type="caution">
    <text evidence="3">The sequence shown here is derived from an EMBL/GenBank/DDBJ whole genome shotgun (WGS) entry which is preliminary data.</text>
</comment>
<sequence length="256" mass="27478">MSYFKRTGEHTFHATEHVSGAWDPDFQHIAPALGLLVHAVEGDRDRRRGDGLVLGRLSYDILGTVPVDGFEIRVDVVRPGRTIELVEARLSHHGRDAVLLRAWLLQARDTTHLGSSLLPPIAPPAEMTSWDPTTVWPGGFIASAEVRRDQVEPGRASFWVRTDVPLLEDEEASALAGAAGLFDIANGMTVLACPQDVAFPNIDLTAHLFAEPRGGWLGFDTTVSFGPGGLGLTSSVLHDVGGPIGTLSQALTVRPG</sequence>
<dbReference type="InterPro" id="IPR042171">
    <property type="entry name" value="Acyl-CoA_hotdog"/>
</dbReference>
<reference evidence="3 4" key="1">
    <citation type="journal article" date="2019" name="Int. J. Syst. Evol. Microbiol.">
        <title>The Global Catalogue of Microorganisms (GCM) 10K type strain sequencing project: providing services to taxonomists for standard genome sequencing and annotation.</title>
        <authorList>
            <consortium name="The Broad Institute Genomics Platform"/>
            <consortium name="The Broad Institute Genome Sequencing Center for Infectious Disease"/>
            <person name="Wu L."/>
            <person name="Ma J."/>
        </authorList>
    </citation>
    <scope>NUCLEOTIDE SEQUENCE [LARGE SCALE GENOMIC DNA]</scope>
    <source>
        <strain evidence="3 4">JCM 16022</strain>
    </source>
</reference>
<gene>
    <name evidence="3" type="ORF">GCM10009844_19920</name>
</gene>
<keyword evidence="4" id="KW-1185">Reference proteome</keyword>
<evidence type="ECO:0000259" key="1">
    <source>
        <dbReference type="Pfam" id="PF13622"/>
    </source>
</evidence>
<evidence type="ECO:0000313" key="3">
    <source>
        <dbReference type="EMBL" id="GAA2145348.1"/>
    </source>
</evidence>
<dbReference type="InterPro" id="IPR049449">
    <property type="entry name" value="TesB_ACOT8-like_N"/>
</dbReference>
<dbReference type="SUPFAM" id="SSF54637">
    <property type="entry name" value="Thioesterase/thiol ester dehydrase-isomerase"/>
    <property type="match status" value="1"/>
</dbReference>
<dbReference type="Pfam" id="PF20789">
    <property type="entry name" value="4HBT_3C"/>
    <property type="match status" value="1"/>
</dbReference>
<accession>A0ABN2ZQ70</accession>
<dbReference type="Pfam" id="PF13622">
    <property type="entry name" value="4HBT_3"/>
    <property type="match status" value="1"/>
</dbReference>
<protein>
    <submittedName>
        <fullName evidence="3">Thioesterase family protein</fullName>
    </submittedName>
</protein>
<dbReference type="Gene3D" id="2.40.160.210">
    <property type="entry name" value="Acyl-CoA thioesterase, double hotdog domain"/>
    <property type="match status" value="1"/>
</dbReference>
<proteinExistence type="predicted"/>
<dbReference type="Proteomes" id="UP001501771">
    <property type="component" value="Unassembled WGS sequence"/>
</dbReference>
<organism evidence="3 4">
    <name type="scientific">Nocardioides koreensis</name>
    <dbReference type="NCBI Taxonomy" id="433651"/>
    <lineage>
        <taxon>Bacteria</taxon>
        <taxon>Bacillati</taxon>
        <taxon>Actinomycetota</taxon>
        <taxon>Actinomycetes</taxon>
        <taxon>Propionibacteriales</taxon>
        <taxon>Nocardioidaceae</taxon>
        <taxon>Nocardioides</taxon>
    </lineage>
</organism>
<dbReference type="InterPro" id="IPR049450">
    <property type="entry name" value="ACOT8-like_C"/>
</dbReference>
<evidence type="ECO:0000259" key="2">
    <source>
        <dbReference type="Pfam" id="PF20789"/>
    </source>
</evidence>
<dbReference type="InterPro" id="IPR029069">
    <property type="entry name" value="HotDog_dom_sf"/>
</dbReference>
<feature type="domain" description="Acyl-CoA thioesterase-like N-terminal HotDog" evidence="1">
    <location>
        <begin position="20"/>
        <end position="103"/>
    </location>
</feature>
<name>A0ABN2ZQ70_9ACTN</name>
<feature type="domain" description="Acyl-CoA thioesterase-like C-terminal" evidence="2">
    <location>
        <begin position="140"/>
        <end position="253"/>
    </location>
</feature>